<feature type="compositionally biased region" description="Basic and acidic residues" evidence="1">
    <location>
        <begin position="12"/>
        <end position="27"/>
    </location>
</feature>
<feature type="region of interest" description="Disordered" evidence="1">
    <location>
        <begin position="1"/>
        <end position="112"/>
    </location>
</feature>
<gene>
    <name evidence="2" type="ORF">E2C01_049340</name>
</gene>
<dbReference type="AlphaFoldDB" id="A0A5B7GDF7"/>
<evidence type="ECO:0000313" key="3">
    <source>
        <dbReference type="Proteomes" id="UP000324222"/>
    </source>
</evidence>
<dbReference type="Proteomes" id="UP000324222">
    <property type="component" value="Unassembled WGS sequence"/>
</dbReference>
<feature type="compositionally biased region" description="Basic and acidic residues" evidence="1">
    <location>
        <begin position="99"/>
        <end position="112"/>
    </location>
</feature>
<dbReference type="EMBL" id="VSRR010013147">
    <property type="protein sequence ID" value="MPC55405.1"/>
    <property type="molecule type" value="Genomic_DNA"/>
</dbReference>
<evidence type="ECO:0000313" key="2">
    <source>
        <dbReference type="EMBL" id="MPC55405.1"/>
    </source>
</evidence>
<reference evidence="2 3" key="1">
    <citation type="submission" date="2019-05" db="EMBL/GenBank/DDBJ databases">
        <title>Another draft genome of Portunus trituberculatus and its Hox gene families provides insights of decapod evolution.</title>
        <authorList>
            <person name="Jeong J.-H."/>
            <person name="Song I."/>
            <person name="Kim S."/>
            <person name="Choi T."/>
            <person name="Kim D."/>
            <person name="Ryu S."/>
            <person name="Kim W."/>
        </authorList>
    </citation>
    <scope>NUCLEOTIDE SEQUENCE [LARGE SCALE GENOMIC DNA]</scope>
    <source>
        <tissue evidence="2">Muscle</tissue>
    </source>
</reference>
<comment type="caution">
    <text evidence="2">The sequence shown here is derived from an EMBL/GenBank/DDBJ whole genome shotgun (WGS) entry which is preliminary data.</text>
</comment>
<feature type="compositionally biased region" description="Basic residues" evidence="1">
    <location>
        <begin position="83"/>
        <end position="98"/>
    </location>
</feature>
<protein>
    <submittedName>
        <fullName evidence="2">Uncharacterized protein</fullName>
    </submittedName>
</protein>
<proteinExistence type="predicted"/>
<sequence length="112" mass="12818">MVSGLRLNQCRGTEEIKGKRSKEDSDTPHNPAGNVTTISKVRPSDRRSGNLIEPPVTPTTSLTRRPPLHSLSQISRRPLLSTHRQHHPRHRHLKRRMKKGEQKEDVGKRRGK</sequence>
<name>A0A5B7GDF7_PORTR</name>
<organism evidence="2 3">
    <name type="scientific">Portunus trituberculatus</name>
    <name type="common">Swimming crab</name>
    <name type="synonym">Neptunus trituberculatus</name>
    <dbReference type="NCBI Taxonomy" id="210409"/>
    <lineage>
        <taxon>Eukaryota</taxon>
        <taxon>Metazoa</taxon>
        <taxon>Ecdysozoa</taxon>
        <taxon>Arthropoda</taxon>
        <taxon>Crustacea</taxon>
        <taxon>Multicrustacea</taxon>
        <taxon>Malacostraca</taxon>
        <taxon>Eumalacostraca</taxon>
        <taxon>Eucarida</taxon>
        <taxon>Decapoda</taxon>
        <taxon>Pleocyemata</taxon>
        <taxon>Brachyura</taxon>
        <taxon>Eubrachyura</taxon>
        <taxon>Portunoidea</taxon>
        <taxon>Portunidae</taxon>
        <taxon>Portuninae</taxon>
        <taxon>Portunus</taxon>
    </lineage>
</organism>
<evidence type="ECO:0000256" key="1">
    <source>
        <dbReference type="SAM" id="MobiDB-lite"/>
    </source>
</evidence>
<keyword evidence="3" id="KW-1185">Reference proteome</keyword>
<accession>A0A5B7GDF7</accession>